<dbReference type="InterPro" id="IPR036165">
    <property type="entry name" value="YefM-like_sf"/>
</dbReference>
<comment type="similarity">
    <text evidence="1 2">Belongs to the phD/YefM antitoxin family.</text>
</comment>
<comment type="function">
    <text evidence="2">Antitoxin component of a type II toxin-antitoxin (TA) system.</text>
</comment>
<organism evidence="3 4">
    <name type="scientific">Methylomonas koyamae</name>
    <dbReference type="NCBI Taxonomy" id="702114"/>
    <lineage>
        <taxon>Bacteria</taxon>
        <taxon>Pseudomonadati</taxon>
        <taxon>Pseudomonadota</taxon>
        <taxon>Gammaproteobacteria</taxon>
        <taxon>Methylococcales</taxon>
        <taxon>Methylococcaceae</taxon>
        <taxon>Methylomonas</taxon>
    </lineage>
</organism>
<evidence type="ECO:0000256" key="2">
    <source>
        <dbReference type="RuleBase" id="RU362080"/>
    </source>
</evidence>
<comment type="caution">
    <text evidence="3">The sequence shown here is derived from an EMBL/GenBank/DDBJ whole genome shotgun (WGS) entry which is preliminary data.</text>
</comment>
<dbReference type="SUPFAM" id="SSF143120">
    <property type="entry name" value="YefM-like"/>
    <property type="match status" value="1"/>
</dbReference>
<dbReference type="EMBL" id="LUUL01000102">
    <property type="protein sequence ID" value="OAI23435.1"/>
    <property type="molecule type" value="Genomic_DNA"/>
</dbReference>
<evidence type="ECO:0000256" key="1">
    <source>
        <dbReference type="ARBA" id="ARBA00009981"/>
    </source>
</evidence>
<dbReference type="Gene3D" id="3.40.1620.10">
    <property type="entry name" value="YefM-like domain"/>
    <property type="match status" value="1"/>
</dbReference>
<accession>A0AA91DAE8</accession>
<proteinExistence type="inferred from homology"/>
<reference evidence="3 4" key="1">
    <citation type="submission" date="2016-03" db="EMBL/GenBank/DDBJ databases">
        <authorList>
            <person name="Heylen K."/>
            <person name="De Vos P."/>
            <person name="Vekeman B."/>
        </authorList>
    </citation>
    <scope>NUCLEOTIDE SEQUENCE [LARGE SCALE GENOMIC DNA]</scope>
    <source>
        <strain evidence="3 4">R-49807</strain>
    </source>
</reference>
<evidence type="ECO:0000313" key="4">
    <source>
        <dbReference type="Proteomes" id="UP000077734"/>
    </source>
</evidence>
<dbReference type="AlphaFoldDB" id="A0AA91DAE8"/>
<sequence length="94" mass="10441">MIKMDKTSIFNKGDFMKIINATQAKQAFGELLNNAQQEPVAIQKHQKDFAILLSSARYQELLAFEDQCLHGLAVLAEQEGFIGAEASKNLLDSI</sequence>
<dbReference type="Proteomes" id="UP000077734">
    <property type="component" value="Unassembled WGS sequence"/>
</dbReference>
<evidence type="ECO:0000313" key="3">
    <source>
        <dbReference type="EMBL" id="OAI23435.1"/>
    </source>
</evidence>
<name>A0AA91DAE8_9GAMM</name>
<protein>
    <recommendedName>
        <fullName evidence="2">Antitoxin</fullName>
    </recommendedName>
</protein>
<keyword evidence="4" id="KW-1185">Reference proteome</keyword>
<dbReference type="InterPro" id="IPR006442">
    <property type="entry name" value="Antitoxin_Phd/YefM"/>
</dbReference>
<gene>
    <name evidence="3" type="ORF">A1356_01375</name>
</gene>
<dbReference type="Pfam" id="PF02604">
    <property type="entry name" value="PhdYeFM_antitox"/>
    <property type="match status" value="1"/>
</dbReference>